<proteinExistence type="predicted"/>
<name>A0A1Y2G313_9BASI</name>
<dbReference type="EMBL" id="MCGR01000002">
    <property type="protein sequence ID" value="ORY91779.1"/>
    <property type="molecule type" value="Genomic_DNA"/>
</dbReference>
<comment type="caution">
    <text evidence="1">The sequence shown here is derived from an EMBL/GenBank/DDBJ whole genome shotgun (WGS) entry which is preliminary data.</text>
</comment>
<sequence length="113" mass="12617">MCSKLISALKRPTDVAKSSSLCNGRPRPKKAPTELMFERRKSEREKISLHPVLAFLRREKGRTHPLPPLLSSTFCSIASFSLLNRSSSLSLILSNSGSACPLQTIIRWVVRIL</sequence>
<organism evidence="1 2">
    <name type="scientific">Leucosporidium creatinivorum</name>
    <dbReference type="NCBI Taxonomy" id="106004"/>
    <lineage>
        <taxon>Eukaryota</taxon>
        <taxon>Fungi</taxon>
        <taxon>Dikarya</taxon>
        <taxon>Basidiomycota</taxon>
        <taxon>Pucciniomycotina</taxon>
        <taxon>Microbotryomycetes</taxon>
        <taxon>Leucosporidiales</taxon>
        <taxon>Leucosporidium</taxon>
    </lineage>
</organism>
<dbReference type="InParanoid" id="A0A1Y2G313"/>
<protein>
    <submittedName>
        <fullName evidence="1">Uncharacterized protein</fullName>
    </submittedName>
</protein>
<gene>
    <name evidence="1" type="ORF">BCR35DRAFT_76465</name>
</gene>
<dbReference type="AlphaFoldDB" id="A0A1Y2G313"/>
<evidence type="ECO:0000313" key="1">
    <source>
        <dbReference type="EMBL" id="ORY91779.1"/>
    </source>
</evidence>
<keyword evidence="2" id="KW-1185">Reference proteome</keyword>
<accession>A0A1Y2G313</accession>
<dbReference type="Proteomes" id="UP000193467">
    <property type="component" value="Unassembled WGS sequence"/>
</dbReference>
<evidence type="ECO:0000313" key="2">
    <source>
        <dbReference type="Proteomes" id="UP000193467"/>
    </source>
</evidence>
<reference evidence="1 2" key="1">
    <citation type="submission" date="2016-07" db="EMBL/GenBank/DDBJ databases">
        <title>Pervasive Adenine N6-methylation of Active Genes in Fungi.</title>
        <authorList>
            <consortium name="DOE Joint Genome Institute"/>
            <person name="Mondo S.J."/>
            <person name="Dannebaum R.O."/>
            <person name="Kuo R.C."/>
            <person name="Labutti K."/>
            <person name="Haridas S."/>
            <person name="Kuo A."/>
            <person name="Salamov A."/>
            <person name="Ahrendt S.R."/>
            <person name="Lipzen A."/>
            <person name="Sullivan W."/>
            <person name="Andreopoulos W.B."/>
            <person name="Clum A."/>
            <person name="Lindquist E."/>
            <person name="Daum C."/>
            <person name="Ramamoorthy G.K."/>
            <person name="Gryganskyi A."/>
            <person name="Culley D."/>
            <person name="Magnuson J.K."/>
            <person name="James T.Y."/>
            <person name="O'Malley M.A."/>
            <person name="Stajich J.E."/>
            <person name="Spatafora J.W."/>
            <person name="Visel A."/>
            <person name="Grigoriev I.V."/>
        </authorList>
    </citation>
    <scope>NUCLEOTIDE SEQUENCE [LARGE SCALE GENOMIC DNA]</scope>
    <source>
        <strain evidence="1 2">62-1032</strain>
    </source>
</reference>